<dbReference type="PANTHER" id="PTHR43363:SF1">
    <property type="entry name" value="HYPOXANTHINE-GUANINE PHOSPHORIBOSYLTRANSFERASE"/>
    <property type="match status" value="1"/>
</dbReference>
<keyword evidence="1 4" id="KW-0328">Glycosyltransferase</keyword>
<dbReference type="GO" id="GO:0016757">
    <property type="term" value="F:glycosyltransferase activity"/>
    <property type="evidence" value="ECO:0007669"/>
    <property type="project" value="UniProtKB-KW"/>
</dbReference>
<dbReference type="SUPFAM" id="SSF53271">
    <property type="entry name" value="PRTase-like"/>
    <property type="match status" value="1"/>
</dbReference>
<evidence type="ECO:0000313" key="4">
    <source>
        <dbReference type="EMBL" id="HGM46888.1"/>
    </source>
</evidence>
<dbReference type="InterPro" id="IPR029057">
    <property type="entry name" value="PRTase-like"/>
</dbReference>
<evidence type="ECO:0000256" key="1">
    <source>
        <dbReference type="ARBA" id="ARBA00022676"/>
    </source>
</evidence>
<dbReference type="CDD" id="cd06223">
    <property type="entry name" value="PRTases_typeI"/>
    <property type="match status" value="1"/>
</dbReference>
<comment type="caution">
    <text evidence="4">The sequence shown here is derived from an EMBL/GenBank/DDBJ whole genome shotgun (WGS) entry which is preliminary data.</text>
</comment>
<protein>
    <submittedName>
        <fullName evidence="4">Phosphoribosyltransferase</fullName>
    </submittedName>
</protein>
<dbReference type="InterPro" id="IPR000836">
    <property type="entry name" value="PRTase_dom"/>
</dbReference>
<organism evidence="4">
    <name type="scientific">Thermofilum pendens</name>
    <dbReference type="NCBI Taxonomy" id="2269"/>
    <lineage>
        <taxon>Archaea</taxon>
        <taxon>Thermoproteota</taxon>
        <taxon>Thermoprotei</taxon>
        <taxon>Thermofilales</taxon>
        <taxon>Thermofilaceae</taxon>
        <taxon>Thermofilum</taxon>
    </lineage>
</organism>
<evidence type="ECO:0000256" key="2">
    <source>
        <dbReference type="ARBA" id="ARBA00022679"/>
    </source>
</evidence>
<keyword evidence="2 4" id="KW-0808">Transferase</keyword>
<gene>
    <name evidence="4" type="ORF">ENU21_03945</name>
</gene>
<sequence>MSAELLVLGWSKFLEDSAFLAGQIRKSGYRPDLLVAIARGGWIVGRLLSDLLNIQEVSSLMIKSYKGIGVRSAESSVWYQDLPDLRGRRVLIVDDIADTGLTLKTAVELVRGAGAEDVRTATLYMKSRSSFKPDYFVRVIDRWVVFPYEYCEVASELLSNGYRLDELIEMGFEKKLLNLLCKVGVMGVGY</sequence>
<proteinExistence type="predicted"/>
<feature type="domain" description="Phosphoribosyltransferase" evidence="3">
    <location>
        <begin position="11"/>
        <end position="150"/>
    </location>
</feature>
<dbReference type="EMBL" id="DTBQ01000106">
    <property type="protein sequence ID" value="HGM46888.1"/>
    <property type="molecule type" value="Genomic_DNA"/>
</dbReference>
<dbReference type="Pfam" id="PF00156">
    <property type="entry name" value="Pribosyltran"/>
    <property type="match status" value="1"/>
</dbReference>
<name>A0A7C4HAH7_THEPE</name>
<reference evidence="4" key="1">
    <citation type="journal article" date="2020" name="mSystems">
        <title>Genome- and Community-Level Interaction Insights into Carbon Utilization and Element Cycling Functions of Hydrothermarchaeota in Hydrothermal Sediment.</title>
        <authorList>
            <person name="Zhou Z."/>
            <person name="Liu Y."/>
            <person name="Xu W."/>
            <person name="Pan J."/>
            <person name="Luo Z.H."/>
            <person name="Li M."/>
        </authorList>
    </citation>
    <scope>NUCLEOTIDE SEQUENCE</scope>
    <source>
        <strain evidence="4">SpSt-649</strain>
    </source>
</reference>
<dbReference type="AlphaFoldDB" id="A0A7C4HAH7"/>
<accession>A0A7C4HAH7</accession>
<evidence type="ECO:0000259" key="3">
    <source>
        <dbReference type="Pfam" id="PF00156"/>
    </source>
</evidence>
<dbReference type="Gene3D" id="3.40.50.2020">
    <property type="match status" value="1"/>
</dbReference>
<dbReference type="PANTHER" id="PTHR43363">
    <property type="entry name" value="HYPOXANTHINE PHOSPHORIBOSYLTRANSFERASE"/>
    <property type="match status" value="1"/>
</dbReference>